<accession>A0ABX0I8U9</accession>
<feature type="domain" description="HTH LytTR-type" evidence="2">
    <location>
        <begin position="186"/>
        <end position="288"/>
    </location>
</feature>
<feature type="transmembrane region" description="Helical" evidence="1">
    <location>
        <begin position="124"/>
        <end position="142"/>
    </location>
</feature>
<keyword evidence="4" id="KW-1185">Reference proteome</keyword>
<dbReference type="Gene3D" id="2.40.50.1020">
    <property type="entry name" value="LytTr DNA-binding domain"/>
    <property type="match status" value="1"/>
</dbReference>
<evidence type="ECO:0000313" key="3">
    <source>
        <dbReference type="EMBL" id="NHM01876.1"/>
    </source>
</evidence>
<feature type="transmembrane region" description="Helical" evidence="1">
    <location>
        <begin position="17"/>
        <end position="36"/>
    </location>
</feature>
<reference evidence="3 4" key="1">
    <citation type="submission" date="2020-02" db="EMBL/GenBank/DDBJ databases">
        <authorList>
            <person name="Chen W.-M."/>
        </authorList>
    </citation>
    <scope>NUCLEOTIDE SEQUENCE [LARGE SCALE GENOMIC DNA]</scope>
    <source>
        <strain evidence="3 4">KDG-16</strain>
    </source>
</reference>
<dbReference type="Proteomes" id="UP000800984">
    <property type="component" value="Unassembled WGS sequence"/>
</dbReference>
<feature type="transmembrane region" description="Helical" evidence="1">
    <location>
        <begin position="90"/>
        <end position="112"/>
    </location>
</feature>
<evidence type="ECO:0000259" key="2">
    <source>
        <dbReference type="SMART" id="SM00850"/>
    </source>
</evidence>
<proteinExistence type="predicted"/>
<keyword evidence="1" id="KW-1133">Transmembrane helix</keyword>
<evidence type="ECO:0000256" key="1">
    <source>
        <dbReference type="SAM" id="Phobius"/>
    </source>
</evidence>
<dbReference type="RefSeq" id="WP_166076963.1">
    <property type="nucleotide sequence ID" value="NZ_JAAJBT010000003.1"/>
</dbReference>
<name>A0ABX0I8U9_9FLAO</name>
<dbReference type="Pfam" id="PF04397">
    <property type="entry name" value="LytTR"/>
    <property type="match status" value="1"/>
</dbReference>
<protein>
    <submittedName>
        <fullName evidence="3">LytTR family transcriptional regulator</fullName>
    </submittedName>
</protein>
<gene>
    <name evidence="3" type="ORF">G4D72_07115</name>
</gene>
<organism evidence="3 4">
    <name type="scientific">Flavobacterium difficile</name>
    <dbReference type="NCBI Taxonomy" id="2709659"/>
    <lineage>
        <taxon>Bacteria</taxon>
        <taxon>Pseudomonadati</taxon>
        <taxon>Bacteroidota</taxon>
        <taxon>Flavobacteriia</taxon>
        <taxon>Flavobacteriales</taxon>
        <taxon>Flavobacteriaceae</taxon>
        <taxon>Flavobacterium</taxon>
    </lineage>
</organism>
<sequence length="289" mass="32904">MLNIFLQPYPFQSNKKTALLVCSSAAAIIFSIFVFFKPFNLQVVSSLELFKIAALYSTVTFFVSIFLSIGLPVFFPALFEEKKWTVLKEIIFLIVIISVIAVVNHLATTLFYQTTISLQGFLTILKYTFSFGIFPVLFSVLLKQQILVKKYKNEAHVINQTIGSAEKVASQKETSQLAVFVGDNVSEQLEIPATSFLCAESDENYTTLYYLEENQIKKILFRITLKKIEMLNKDCAFFYRCHKSFYVNLNQVIQLSGNAQGYKLHFENLPFTVPVSRSLNAIIKQKIAV</sequence>
<feature type="transmembrane region" description="Helical" evidence="1">
    <location>
        <begin position="56"/>
        <end position="78"/>
    </location>
</feature>
<dbReference type="SMART" id="SM00850">
    <property type="entry name" value="LytTR"/>
    <property type="match status" value="1"/>
</dbReference>
<comment type="caution">
    <text evidence="3">The sequence shown here is derived from an EMBL/GenBank/DDBJ whole genome shotgun (WGS) entry which is preliminary data.</text>
</comment>
<keyword evidence="1" id="KW-0812">Transmembrane</keyword>
<keyword evidence="1" id="KW-0472">Membrane</keyword>
<evidence type="ECO:0000313" key="4">
    <source>
        <dbReference type="Proteomes" id="UP000800984"/>
    </source>
</evidence>
<dbReference type="InterPro" id="IPR007492">
    <property type="entry name" value="LytTR_DNA-bd_dom"/>
</dbReference>
<dbReference type="EMBL" id="JAAJBT010000003">
    <property type="protein sequence ID" value="NHM01876.1"/>
    <property type="molecule type" value="Genomic_DNA"/>
</dbReference>